<evidence type="ECO:0000313" key="15">
    <source>
        <dbReference type="Proteomes" id="UP001224412"/>
    </source>
</evidence>
<dbReference type="InterPro" id="IPR015854">
    <property type="entry name" value="ABC_transpr_LolD-like"/>
</dbReference>
<keyword evidence="8 11" id="KW-0131">Cell cycle</keyword>
<evidence type="ECO:0000256" key="3">
    <source>
        <dbReference type="ARBA" id="ARBA00022475"/>
    </source>
</evidence>
<dbReference type="GO" id="GO:0016887">
    <property type="term" value="F:ATP hydrolysis activity"/>
    <property type="evidence" value="ECO:0007669"/>
    <property type="project" value="InterPro"/>
</dbReference>
<dbReference type="EMBL" id="JASNUQ010000021">
    <property type="protein sequence ID" value="MDK4291029.1"/>
    <property type="molecule type" value="Genomic_DNA"/>
</dbReference>
<keyword evidence="4 11" id="KW-0132">Cell division</keyword>
<dbReference type="Proteomes" id="UP001239759">
    <property type="component" value="Unassembled WGS sequence"/>
</dbReference>
<evidence type="ECO:0000256" key="4">
    <source>
        <dbReference type="ARBA" id="ARBA00022618"/>
    </source>
</evidence>
<dbReference type="EMBL" id="JASNVH010000003">
    <property type="protein sequence ID" value="MDK4306520.1"/>
    <property type="molecule type" value="Genomic_DNA"/>
</dbReference>
<accession>A0AAP4BQA5</accession>
<comment type="similarity">
    <text evidence="1 11">Belongs to the ABC transporter superfamily.</text>
</comment>
<dbReference type="PROSITE" id="PS00211">
    <property type="entry name" value="ABC_TRANSPORTER_1"/>
    <property type="match status" value="1"/>
</dbReference>
<feature type="domain" description="ABC transporter" evidence="12">
    <location>
        <begin position="2"/>
        <end position="228"/>
    </location>
</feature>
<dbReference type="InterPro" id="IPR003593">
    <property type="entry name" value="AAA+_ATPase"/>
</dbReference>
<dbReference type="InterPro" id="IPR017871">
    <property type="entry name" value="ABC_transporter-like_CS"/>
</dbReference>
<keyword evidence="6 11" id="KW-0067">ATP-binding</keyword>
<comment type="caution">
    <text evidence="14">The sequence shown here is derived from an EMBL/GenBank/DDBJ whole genome shotgun (WGS) entry which is preliminary data.</text>
</comment>
<keyword evidence="16" id="KW-1185">Reference proteome</keyword>
<gene>
    <name evidence="11 14" type="primary">ftsE</name>
    <name evidence="13" type="ORF">QPX23_09945</name>
    <name evidence="14" type="ORF">QPX42_02990</name>
</gene>
<dbReference type="InterPro" id="IPR027417">
    <property type="entry name" value="P-loop_NTPase"/>
</dbReference>
<reference evidence="14 16" key="1">
    <citation type="submission" date="2023-05" db="EMBL/GenBank/DDBJ databases">
        <title>Metabolic capabilities are highly conserved among human nasal-associated Corynebacterium species in pangenomic analyses.</title>
        <authorList>
            <person name="Tran T.H."/>
            <person name="Roberts A.Q."/>
            <person name="Escapa I.F."/>
            <person name="Gao W."/>
            <person name="Conlan S."/>
            <person name="Kong H."/>
            <person name="Segre J.A."/>
            <person name="Kelly M.S."/>
            <person name="Lemon K.P."/>
        </authorList>
    </citation>
    <scope>NUCLEOTIDE SEQUENCE</scope>
    <source>
        <strain evidence="14">KPL2773</strain>
        <strain evidence="13 16">KPL3772</strain>
    </source>
</reference>
<dbReference type="Gene3D" id="3.40.50.300">
    <property type="entry name" value="P-loop containing nucleotide triphosphate hydrolases"/>
    <property type="match status" value="1"/>
</dbReference>
<comment type="subcellular location">
    <subcellularLocation>
        <location evidence="11">Cell membrane</location>
        <topology evidence="11">Peripheral membrane protein</topology>
        <orientation evidence="11">Cytoplasmic side</orientation>
    </subcellularLocation>
</comment>
<dbReference type="PROSITE" id="PS50893">
    <property type="entry name" value="ABC_TRANSPORTER_2"/>
    <property type="match status" value="1"/>
</dbReference>
<dbReference type="GO" id="GO:0005524">
    <property type="term" value="F:ATP binding"/>
    <property type="evidence" value="ECO:0007669"/>
    <property type="project" value="UniProtKB-UniRule"/>
</dbReference>
<evidence type="ECO:0000313" key="14">
    <source>
        <dbReference type="EMBL" id="MDK4306520.1"/>
    </source>
</evidence>
<dbReference type="SUPFAM" id="SSF52540">
    <property type="entry name" value="P-loop containing nucleoside triphosphate hydrolases"/>
    <property type="match status" value="1"/>
</dbReference>
<evidence type="ECO:0000259" key="12">
    <source>
        <dbReference type="PROSITE" id="PS50893"/>
    </source>
</evidence>
<dbReference type="PANTHER" id="PTHR24220">
    <property type="entry name" value="IMPORT ATP-BINDING PROTEIN"/>
    <property type="match status" value="1"/>
</dbReference>
<dbReference type="GeneID" id="42781705"/>
<evidence type="ECO:0000256" key="10">
    <source>
        <dbReference type="ARBA" id="ARBA00063837"/>
    </source>
</evidence>
<dbReference type="InterPro" id="IPR005286">
    <property type="entry name" value="Cell_div_FtsE"/>
</dbReference>
<dbReference type="GO" id="GO:0005886">
    <property type="term" value="C:plasma membrane"/>
    <property type="evidence" value="ECO:0007669"/>
    <property type="project" value="UniProtKB-SubCell"/>
</dbReference>
<evidence type="ECO:0000256" key="7">
    <source>
        <dbReference type="ARBA" id="ARBA00023136"/>
    </source>
</evidence>
<dbReference type="SMART" id="SM00382">
    <property type="entry name" value="AAA"/>
    <property type="match status" value="1"/>
</dbReference>
<dbReference type="InterPro" id="IPR003439">
    <property type="entry name" value="ABC_transporter-like_ATP-bd"/>
</dbReference>
<protein>
    <recommendedName>
        <fullName evidence="2 11">Cell division ATP-binding protein FtsE</fullName>
    </recommendedName>
</protein>
<dbReference type="GO" id="GO:0051301">
    <property type="term" value="P:cell division"/>
    <property type="evidence" value="ECO:0007669"/>
    <property type="project" value="UniProtKB-UniRule"/>
</dbReference>
<keyword evidence="7 11" id="KW-0472">Membrane</keyword>
<evidence type="ECO:0000256" key="8">
    <source>
        <dbReference type="ARBA" id="ARBA00023306"/>
    </source>
</evidence>
<sequence length="229" mass="25772">MITFDKVSKEYATSTRPALDEIDLQIEKGEFVFLIGPSGSGKSTFLQLLIRDTNVTKGDIHFADFHVNKLKGSEINKLRQRIGYVFQDFRLLSKLNVYDNVAFALEVIGERPQRIKKRTMEALEMVGLDAKANRMPNELSGGEQQRVAIARAFVNRPLLLLADEPTGNLDPHTADEIMTLLRQINAKGTTVVMSTHNARTVNDMRQRVIEMSLGKIVRDEAHGVYGESR</sequence>
<comment type="subunit">
    <text evidence="10 11">Homodimer. Forms a membrane-associated complex with FtsX.</text>
</comment>
<comment type="function">
    <text evidence="9">Part of the ABC transporter FtsEX involved in cellular division. Has ATPase activity.</text>
</comment>
<organism evidence="14 15">
    <name type="scientific">Corynebacterium pseudodiphtheriticum</name>
    <dbReference type="NCBI Taxonomy" id="37637"/>
    <lineage>
        <taxon>Bacteria</taxon>
        <taxon>Bacillati</taxon>
        <taxon>Actinomycetota</taxon>
        <taxon>Actinomycetes</taxon>
        <taxon>Mycobacteriales</taxon>
        <taxon>Corynebacteriaceae</taxon>
        <taxon>Corynebacterium</taxon>
    </lineage>
</organism>
<evidence type="ECO:0000256" key="1">
    <source>
        <dbReference type="ARBA" id="ARBA00005417"/>
    </source>
</evidence>
<dbReference type="Pfam" id="PF00005">
    <property type="entry name" value="ABC_tran"/>
    <property type="match status" value="1"/>
</dbReference>
<proteinExistence type="inferred from homology"/>
<dbReference type="AlphaFoldDB" id="A0AAP4BQA5"/>
<dbReference type="GO" id="GO:0022857">
    <property type="term" value="F:transmembrane transporter activity"/>
    <property type="evidence" value="ECO:0007669"/>
    <property type="project" value="TreeGrafter"/>
</dbReference>
<evidence type="ECO:0000256" key="2">
    <source>
        <dbReference type="ARBA" id="ARBA00020019"/>
    </source>
</evidence>
<evidence type="ECO:0000256" key="11">
    <source>
        <dbReference type="RuleBase" id="RU365094"/>
    </source>
</evidence>
<dbReference type="NCBIfam" id="TIGR02673">
    <property type="entry name" value="FtsE"/>
    <property type="match status" value="1"/>
</dbReference>
<dbReference type="Proteomes" id="UP001224412">
    <property type="component" value="Unassembled WGS sequence"/>
</dbReference>
<name>A0AAP4BQA5_9CORY</name>
<keyword evidence="3 11" id="KW-1003">Cell membrane</keyword>
<dbReference type="FunFam" id="3.40.50.300:FF:000056">
    <property type="entry name" value="Cell division ATP-binding protein FtsE"/>
    <property type="match status" value="1"/>
</dbReference>
<dbReference type="RefSeq" id="WP_023018224.1">
    <property type="nucleotide sequence ID" value="NZ_CP051667.1"/>
</dbReference>
<keyword evidence="5 11" id="KW-0547">Nucleotide-binding</keyword>
<evidence type="ECO:0000313" key="16">
    <source>
        <dbReference type="Proteomes" id="UP001239759"/>
    </source>
</evidence>
<evidence type="ECO:0000313" key="13">
    <source>
        <dbReference type="EMBL" id="MDK4291029.1"/>
    </source>
</evidence>
<evidence type="ECO:0000256" key="5">
    <source>
        <dbReference type="ARBA" id="ARBA00022741"/>
    </source>
</evidence>
<evidence type="ECO:0000256" key="9">
    <source>
        <dbReference type="ARBA" id="ARBA00054718"/>
    </source>
</evidence>
<evidence type="ECO:0000256" key="6">
    <source>
        <dbReference type="ARBA" id="ARBA00022840"/>
    </source>
</evidence>
<dbReference type="PANTHER" id="PTHR24220:SF470">
    <property type="entry name" value="CELL DIVISION ATP-BINDING PROTEIN FTSE"/>
    <property type="match status" value="1"/>
</dbReference>